<evidence type="ECO:0000313" key="1">
    <source>
        <dbReference type="EMBL" id="MCR9036471.1"/>
    </source>
</evidence>
<dbReference type="Gene3D" id="3.40.50.1820">
    <property type="entry name" value="alpha/beta hydrolase"/>
    <property type="match status" value="1"/>
</dbReference>
<comment type="caution">
    <text evidence="1">The sequence shown here is derived from an EMBL/GenBank/DDBJ whole genome shotgun (WGS) entry which is preliminary data.</text>
</comment>
<reference evidence="1 2" key="1">
    <citation type="submission" date="2022-08" db="EMBL/GenBank/DDBJ databases">
        <title>Tractidigestivibacter montrealensis type strain KD21.</title>
        <authorList>
            <person name="Diop K."/>
            <person name="Richard C."/>
            <person name="Routy B."/>
        </authorList>
    </citation>
    <scope>NUCLEOTIDE SEQUENCE [LARGE SCALE GENOMIC DNA]</scope>
    <source>
        <strain evidence="1 2">KD21</strain>
    </source>
</reference>
<dbReference type="Proteomes" id="UP001204320">
    <property type="component" value="Unassembled WGS sequence"/>
</dbReference>
<dbReference type="RefSeq" id="WP_258499043.1">
    <property type="nucleotide sequence ID" value="NZ_JANSKA010000003.1"/>
</dbReference>
<dbReference type="EMBL" id="JANSKA010000003">
    <property type="protein sequence ID" value="MCR9036471.1"/>
    <property type="molecule type" value="Genomic_DNA"/>
</dbReference>
<organism evidence="1 2">
    <name type="scientific">Tractidigestivibacter montrealensis</name>
    <dbReference type="NCBI Taxonomy" id="2972466"/>
    <lineage>
        <taxon>Bacteria</taxon>
        <taxon>Bacillati</taxon>
        <taxon>Actinomycetota</taxon>
        <taxon>Coriobacteriia</taxon>
        <taxon>Coriobacteriales</taxon>
        <taxon>Atopobiaceae</taxon>
        <taxon>Tractidigestivibacter</taxon>
    </lineage>
</organism>
<sequence length="140" mass="15432">MGIDRVTSVTFRHMLHAVARCKDMKRYIFFTDDATGEAAANATFARLYSRALSNQDTPVTMPAFLAQLGAIKRWGKAAEDDLSFVRVPTLIANGDDDAMVPTPNSNAMHEKIIGSRLALYPHAGHGSLFQYPNEFADEVN</sequence>
<dbReference type="SUPFAM" id="SSF53474">
    <property type="entry name" value="alpha/beta-Hydrolases"/>
    <property type="match status" value="1"/>
</dbReference>
<evidence type="ECO:0000313" key="2">
    <source>
        <dbReference type="Proteomes" id="UP001204320"/>
    </source>
</evidence>
<name>A0ABT1Z8D3_9ACTN</name>
<proteinExistence type="predicted"/>
<dbReference type="GO" id="GO:0016787">
    <property type="term" value="F:hydrolase activity"/>
    <property type="evidence" value="ECO:0007669"/>
    <property type="project" value="UniProtKB-KW"/>
</dbReference>
<protein>
    <submittedName>
        <fullName evidence="1">Alpha/beta hydrolase</fullName>
    </submittedName>
</protein>
<keyword evidence="1" id="KW-0378">Hydrolase</keyword>
<accession>A0ABT1Z8D3</accession>
<gene>
    <name evidence="1" type="ORF">NVS32_05840</name>
</gene>
<keyword evidence="2" id="KW-1185">Reference proteome</keyword>
<dbReference type="InterPro" id="IPR029058">
    <property type="entry name" value="AB_hydrolase_fold"/>
</dbReference>